<evidence type="ECO:0000313" key="3">
    <source>
        <dbReference type="EMBL" id="KAA5545315.1"/>
    </source>
</evidence>
<dbReference type="InterPro" id="IPR011042">
    <property type="entry name" value="6-blade_b-propeller_TolB-like"/>
</dbReference>
<proteinExistence type="predicted"/>
<gene>
    <name evidence="3" type="ORF">FYK55_06570</name>
</gene>
<keyword evidence="4" id="KW-1185">Reference proteome</keyword>
<name>A0A5M6DJ64_9BACT</name>
<dbReference type="InterPro" id="IPR001258">
    <property type="entry name" value="NHL_repeat"/>
</dbReference>
<sequence length="443" mass="47515">MLAAVAYTMLARERTRLARTWTTPNCHRLATVATKRHCPVRIGGNHACLFPASACPVSPTVPSATFRFLVFRWRPIAAVLLFAMVFGRPVAADSPDQASTQEQTWQIFAGTGKAQGDSADQPSSPKSVCLPNVYGVEVAADAIYLSTIDDHSIWKMDLAGTKIERFAGTGQAGLSGDGGPALQARFRAPHEIRADRNGDLYVADTRNHCIRKIDGRTGIIQTIGGDGVAGSRGDGGPASQARFDQPHSIVLDGQGGLLVADTKNHRLRRIDLKTGTVATVAGDGKGKLPVDGALANEVSVFGPRSLAIDAESIWLVLREGNSVWRIDRSAGTIHRVAGTGKQGHSGDGGHPLQATFRGPKGIAVDSQGALLVVDTENQALRRVDRRKNVIETLDTGFQLKRPHGTAVRRGTDADVYFLADSENHRLLAAERKHREGDRADQPN</sequence>
<dbReference type="Pfam" id="PF01436">
    <property type="entry name" value="NHL"/>
    <property type="match status" value="2"/>
</dbReference>
<feature type="domain" description="Teneurin NHL" evidence="2">
    <location>
        <begin position="341"/>
        <end position="393"/>
    </location>
</feature>
<dbReference type="EMBL" id="VWOX01000003">
    <property type="protein sequence ID" value="KAA5545315.1"/>
    <property type="molecule type" value="Genomic_DNA"/>
</dbReference>
<dbReference type="PANTHER" id="PTHR46388">
    <property type="entry name" value="NHL REPEAT-CONTAINING PROTEIN 2"/>
    <property type="match status" value="1"/>
</dbReference>
<comment type="caution">
    <text evidence="3">The sequence shown here is derived from an EMBL/GenBank/DDBJ whole genome shotgun (WGS) entry which is preliminary data.</text>
</comment>
<accession>A0A5M6DJ64</accession>
<evidence type="ECO:0000313" key="4">
    <source>
        <dbReference type="Proteomes" id="UP000324479"/>
    </source>
</evidence>
<evidence type="ECO:0000256" key="1">
    <source>
        <dbReference type="ARBA" id="ARBA00022737"/>
    </source>
</evidence>
<dbReference type="Pfam" id="PF25021">
    <property type="entry name" value="TEN_NHL"/>
    <property type="match status" value="1"/>
</dbReference>
<organism evidence="3 4">
    <name type="scientific">Roseiconus nitratireducens</name>
    <dbReference type="NCBI Taxonomy" id="2605748"/>
    <lineage>
        <taxon>Bacteria</taxon>
        <taxon>Pseudomonadati</taxon>
        <taxon>Planctomycetota</taxon>
        <taxon>Planctomycetia</taxon>
        <taxon>Pirellulales</taxon>
        <taxon>Pirellulaceae</taxon>
        <taxon>Roseiconus</taxon>
    </lineage>
</organism>
<dbReference type="PANTHER" id="PTHR46388:SF2">
    <property type="entry name" value="NHL REPEAT-CONTAINING PROTEIN 2"/>
    <property type="match status" value="1"/>
</dbReference>
<dbReference type="Gene3D" id="2.120.10.30">
    <property type="entry name" value="TolB, C-terminal domain"/>
    <property type="match status" value="2"/>
</dbReference>
<reference evidence="3 4" key="1">
    <citation type="submission" date="2019-08" db="EMBL/GenBank/DDBJ databases">
        <authorList>
            <person name="Dhanesh K."/>
            <person name="Kumar G."/>
            <person name="Sasikala C."/>
            <person name="Venkata Ramana C."/>
        </authorList>
    </citation>
    <scope>NUCLEOTIDE SEQUENCE [LARGE SCALE GENOMIC DNA]</scope>
    <source>
        <strain evidence="3 4">JC645</strain>
    </source>
</reference>
<dbReference type="Proteomes" id="UP000324479">
    <property type="component" value="Unassembled WGS sequence"/>
</dbReference>
<evidence type="ECO:0000259" key="2">
    <source>
        <dbReference type="Pfam" id="PF25021"/>
    </source>
</evidence>
<dbReference type="InterPro" id="IPR056822">
    <property type="entry name" value="TEN_NHL"/>
</dbReference>
<dbReference type="AlphaFoldDB" id="A0A5M6DJ64"/>
<dbReference type="SUPFAM" id="SSF101898">
    <property type="entry name" value="NHL repeat"/>
    <property type="match status" value="1"/>
</dbReference>
<protein>
    <recommendedName>
        <fullName evidence="2">Teneurin NHL domain-containing protein</fullName>
    </recommendedName>
</protein>
<keyword evidence="1" id="KW-0677">Repeat</keyword>